<sequence length="61" mass="7277">NWNYDSRSNDRTPPLELWPKGSSRSNDSQPRLNDFGKKLQFLLDPPRSSHHMRPVTWMRLI</sequence>
<feature type="region of interest" description="Disordered" evidence="1">
    <location>
        <begin position="1"/>
        <end position="33"/>
    </location>
</feature>
<keyword evidence="3" id="KW-1185">Reference proteome</keyword>
<protein>
    <submittedName>
        <fullName evidence="2">Uncharacterized protein</fullName>
    </submittedName>
</protein>
<feature type="compositionally biased region" description="Polar residues" evidence="1">
    <location>
        <begin position="22"/>
        <end position="31"/>
    </location>
</feature>
<evidence type="ECO:0000313" key="3">
    <source>
        <dbReference type="Proteomes" id="UP000541444"/>
    </source>
</evidence>
<reference evidence="2 3" key="1">
    <citation type="journal article" date="2020" name="IScience">
        <title>Genome Sequencing of the Endangered Kingdonia uniflora (Circaeasteraceae, Ranunculales) Reveals Potential Mechanisms of Evolutionary Specialization.</title>
        <authorList>
            <person name="Sun Y."/>
            <person name="Deng T."/>
            <person name="Zhang A."/>
            <person name="Moore M.J."/>
            <person name="Landis J.B."/>
            <person name="Lin N."/>
            <person name="Zhang H."/>
            <person name="Zhang X."/>
            <person name="Huang J."/>
            <person name="Zhang X."/>
            <person name="Sun H."/>
            <person name="Wang H."/>
        </authorList>
    </citation>
    <scope>NUCLEOTIDE SEQUENCE [LARGE SCALE GENOMIC DNA]</scope>
    <source>
        <strain evidence="2">TB1705</strain>
        <tissue evidence="2">Leaf</tissue>
    </source>
</reference>
<dbReference type="AlphaFoldDB" id="A0A7J7MF99"/>
<feature type="non-terminal residue" evidence="2">
    <location>
        <position position="61"/>
    </location>
</feature>
<name>A0A7J7MF99_9MAGN</name>
<evidence type="ECO:0000256" key="1">
    <source>
        <dbReference type="SAM" id="MobiDB-lite"/>
    </source>
</evidence>
<accession>A0A7J7MF99</accession>
<organism evidence="2 3">
    <name type="scientific">Kingdonia uniflora</name>
    <dbReference type="NCBI Taxonomy" id="39325"/>
    <lineage>
        <taxon>Eukaryota</taxon>
        <taxon>Viridiplantae</taxon>
        <taxon>Streptophyta</taxon>
        <taxon>Embryophyta</taxon>
        <taxon>Tracheophyta</taxon>
        <taxon>Spermatophyta</taxon>
        <taxon>Magnoliopsida</taxon>
        <taxon>Ranunculales</taxon>
        <taxon>Circaeasteraceae</taxon>
        <taxon>Kingdonia</taxon>
    </lineage>
</organism>
<evidence type="ECO:0000313" key="2">
    <source>
        <dbReference type="EMBL" id="KAF6153599.1"/>
    </source>
</evidence>
<dbReference type="Proteomes" id="UP000541444">
    <property type="component" value="Unassembled WGS sequence"/>
</dbReference>
<gene>
    <name evidence="2" type="ORF">GIB67_027466</name>
</gene>
<dbReference type="EMBL" id="JACGCM010001560">
    <property type="protein sequence ID" value="KAF6153599.1"/>
    <property type="molecule type" value="Genomic_DNA"/>
</dbReference>
<comment type="caution">
    <text evidence="2">The sequence shown here is derived from an EMBL/GenBank/DDBJ whole genome shotgun (WGS) entry which is preliminary data.</text>
</comment>
<proteinExistence type="predicted"/>